<dbReference type="GO" id="GO:0016491">
    <property type="term" value="F:oxidoreductase activity"/>
    <property type="evidence" value="ECO:0007669"/>
    <property type="project" value="InterPro"/>
</dbReference>
<comment type="similarity">
    <text evidence="1">Belongs to the asaB hydroxylase/desaturase family.</text>
</comment>
<keyword evidence="3" id="KW-0472">Membrane</keyword>
<dbReference type="OrthoDB" id="412788at2759"/>
<dbReference type="AlphaFoldDB" id="A0A1E7EPA1"/>
<dbReference type="Proteomes" id="UP000095751">
    <property type="component" value="Unassembled WGS sequence"/>
</dbReference>
<feature type="transmembrane region" description="Helical" evidence="3">
    <location>
        <begin position="351"/>
        <end position="372"/>
    </location>
</feature>
<evidence type="ECO:0000313" key="5">
    <source>
        <dbReference type="Proteomes" id="UP000095751"/>
    </source>
</evidence>
<feature type="region of interest" description="Disordered" evidence="2">
    <location>
        <begin position="1"/>
        <end position="20"/>
    </location>
</feature>
<evidence type="ECO:0000256" key="1">
    <source>
        <dbReference type="ARBA" id="ARBA00023604"/>
    </source>
</evidence>
<dbReference type="PANTHER" id="PTHR34598:SF3">
    <property type="entry name" value="OXIDOREDUCTASE AN1597"/>
    <property type="match status" value="1"/>
</dbReference>
<organism evidence="4 5">
    <name type="scientific">Fragilariopsis cylindrus CCMP1102</name>
    <dbReference type="NCBI Taxonomy" id="635003"/>
    <lineage>
        <taxon>Eukaryota</taxon>
        <taxon>Sar</taxon>
        <taxon>Stramenopiles</taxon>
        <taxon>Ochrophyta</taxon>
        <taxon>Bacillariophyta</taxon>
        <taxon>Bacillariophyceae</taxon>
        <taxon>Bacillariophycidae</taxon>
        <taxon>Bacillariales</taxon>
        <taxon>Bacillariaceae</taxon>
        <taxon>Fragilariopsis</taxon>
    </lineage>
</organism>
<evidence type="ECO:0000256" key="2">
    <source>
        <dbReference type="SAM" id="MobiDB-lite"/>
    </source>
</evidence>
<reference evidence="4 5" key="1">
    <citation type="submission" date="2016-09" db="EMBL/GenBank/DDBJ databases">
        <title>Extensive genetic diversity and differential bi-allelic expression allows diatom success in the polar Southern Ocean.</title>
        <authorList>
            <consortium name="DOE Joint Genome Institute"/>
            <person name="Mock T."/>
            <person name="Otillar R.P."/>
            <person name="Strauss J."/>
            <person name="Dupont C."/>
            <person name="Frickenhaus S."/>
            <person name="Maumus F."/>
            <person name="Mcmullan M."/>
            <person name="Sanges R."/>
            <person name="Schmutz J."/>
            <person name="Toseland A."/>
            <person name="Valas R."/>
            <person name="Veluchamy A."/>
            <person name="Ward B.J."/>
            <person name="Allen A."/>
            <person name="Barry K."/>
            <person name="Falciatore A."/>
            <person name="Ferrante M."/>
            <person name="Fortunato A.E."/>
            <person name="Gloeckner G."/>
            <person name="Gruber A."/>
            <person name="Hipkin R."/>
            <person name="Janech M."/>
            <person name="Kroth P."/>
            <person name="Leese F."/>
            <person name="Lindquist E."/>
            <person name="Lyon B.R."/>
            <person name="Martin J."/>
            <person name="Mayer C."/>
            <person name="Parker M."/>
            <person name="Quesneville H."/>
            <person name="Raymond J."/>
            <person name="Uhlig C."/>
            <person name="Valentin K.U."/>
            <person name="Worden A.Z."/>
            <person name="Armbrust E.V."/>
            <person name="Bowler C."/>
            <person name="Green B."/>
            <person name="Moulton V."/>
            <person name="Van Oosterhout C."/>
            <person name="Grigoriev I."/>
        </authorList>
    </citation>
    <scope>NUCLEOTIDE SEQUENCE [LARGE SCALE GENOMIC DNA]</scope>
    <source>
        <strain evidence="4 5">CCMP1102</strain>
    </source>
</reference>
<accession>A0A1E7EPA1</accession>
<dbReference type="InterPro" id="IPR044053">
    <property type="entry name" value="AsaB-like"/>
</dbReference>
<name>A0A1E7EPA1_9STRA</name>
<dbReference type="KEGG" id="fcy:FRACYDRAFT_251039"/>
<dbReference type="EMBL" id="KV784385">
    <property type="protein sequence ID" value="OEU07616.1"/>
    <property type="molecule type" value="Genomic_DNA"/>
</dbReference>
<evidence type="ECO:0000313" key="4">
    <source>
        <dbReference type="EMBL" id="OEU07616.1"/>
    </source>
</evidence>
<keyword evidence="5" id="KW-1185">Reference proteome</keyword>
<evidence type="ECO:0000256" key="3">
    <source>
        <dbReference type="SAM" id="Phobius"/>
    </source>
</evidence>
<sequence>MAQSNKNTNEDDKNINNNSNMIEATASLAVDDKTRHGTYLIPAPYDGFDHTPGTMISKQVKVRDGRQTRKDHLTLDDAAFELVDCPTTLATEDFYKIQDGNKDLSKKYFDEVAKFVKEKIGCDEVIIFQSQVRNENRSDGKSNPVGGGVNRYLTGRVHTDSSPVSADVQALELLEEKDDSTKYQRYSYMNLWRNISDEPIHNNHLAMMDQRSAVAPDDYIPKDHVSPTGASQMWQLSARHYDRHEWYYFPKMTKSERILLKQVDSDFTNTGRTCFHMAIADPNVPSTAPPRESIEVRMFCYWKETESGVDSMPTKENINIDDIKNTTQMIFEQPIHTANAVTLLKALIGKIPVVGAILVLLLVRALALWKFVTAKKVENRPYTGKPEDYVDRFLHEVEQFPTKPKVVIDTIKSKLKGKEEMEGIQLYTKAIVDDNFSRHGTSAFNEVQKNEVVSYLIKNEKYISVAKKHLGKLM</sequence>
<gene>
    <name evidence="4" type="ORF">FRACYDRAFT_251039</name>
</gene>
<dbReference type="InParanoid" id="A0A1E7EPA1"/>
<protein>
    <submittedName>
        <fullName evidence="4">Uncharacterized protein</fullName>
    </submittedName>
</protein>
<proteinExistence type="inferred from homology"/>
<dbReference type="NCBIfam" id="NF041278">
    <property type="entry name" value="CmcJ_NvfI_EfuI"/>
    <property type="match status" value="1"/>
</dbReference>
<keyword evidence="3" id="KW-0812">Transmembrane</keyword>
<keyword evidence="3" id="KW-1133">Transmembrane helix</keyword>
<dbReference type="PANTHER" id="PTHR34598">
    <property type="entry name" value="BLL6449 PROTEIN"/>
    <property type="match status" value="1"/>
</dbReference>